<dbReference type="RefSeq" id="WP_242679684.1">
    <property type="nucleotide sequence ID" value="NZ_CBCSAJ010000047.1"/>
</dbReference>
<evidence type="ECO:0000256" key="2">
    <source>
        <dbReference type="ARBA" id="ARBA00022741"/>
    </source>
</evidence>
<protein>
    <submittedName>
        <fullName evidence="5">ABC transporter ATP-binding protein</fullName>
    </submittedName>
</protein>
<accession>A0ABW4E1I4</accession>
<keyword evidence="1" id="KW-0813">Transport</keyword>
<organism evidence="5 6">
    <name type="scientific">Paracoccus nototheniae</name>
    <dbReference type="NCBI Taxonomy" id="2489002"/>
    <lineage>
        <taxon>Bacteria</taxon>
        <taxon>Pseudomonadati</taxon>
        <taxon>Pseudomonadota</taxon>
        <taxon>Alphaproteobacteria</taxon>
        <taxon>Rhodobacterales</taxon>
        <taxon>Paracoccaceae</taxon>
        <taxon>Paracoccus</taxon>
    </lineage>
</organism>
<dbReference type="InterPro" id="IPR003593">
    <property type="entry name" value="AAA+_ATPase"/>
</dbReference>
<comment type="caution">
    <text evidence="5">The sequence shown here is derived from an EMBL/GenBank/DDBJ whole genome shotgun (WGS) entry which is preliminary data.</text>
</comment>
<dbReference type="EMBL" id="JBHTOQ010000028">
    <property type="protein sequence ID" value="MFD1482275.1"/>
    <property type="molecule type" value="Genomic_DNA"/>
</dbReference>
<sequence length="373" mass="40250">MQMQPLPAPKAGETWPADARYLEVSMVRKSFHGVTVMEGMNFRMARGELVSLLGPSGCGKTTLLRVIAGLMSPDSGDVVLGGRNITQIPAHRRNISVVFQNYALFPHLNVAENVAFGLKARGDTADLQGRVAEALDLVRMQAFADKSVTGLSGGQQQRVAVARALVVRPDLLLLDEPFSALDRKLRETMQVELKSLLRDRGITAIFVTHDQEEALGVSDRIAVMNAGRIEQFADPSTLYARPETPFVMDFVGLSLRLRGRVVDQRGGTCVIDTAEGRITARADLGVGAMAVVGVRPELVRAGAVGDAAPDRNLITPVLEDAMVLGSKTILHARATEGDRVICELSGIRQGFSRGDRVTLDWAVADTLAYEVAP</sequence>
<dbReference type="InterPro" id="IPR050093">
    <property type="entry name" value="ABC_SmlMolc_Importer"/>
</dbReference>
<dbReference type="SMART" id="SM00382">
    <property type="entry name" value="AAA"/>
    <property type="match status" value="1"/>
</dbReference>
<dbReference type="GO" id="GO:0005524">
    <property type="term" value="F:ATP binding"/>
    <property type="evidence" value="ECO:0007669"/>
    <property type="project" value="UniProtKB-KW"/>
</dbReference>
<evidence type="ECO:0000259" key="4">
    <source>
        <dbReference type="PROSITE" id="PS50893"/>
    </source>
</evidence>
<dbReference type="PROSITE" id="PS50893">
    <property type="entry name" value="ABC_TRANSPORTER_2"/>
    <property type="match status" value="1"/>
</dbReference>
<reference evidence="6" key="1">
    <citation type="journal article" date="2019" name="Int. J. Syst. Evol. Microbiol.">
        <title>The Global Catalogue of Microorganisms (GCM) 10K type strain sequencing project: providing services to taxonomists for standard genome sequencing and annotation.</title>
        <authorList>
            <consortium name="The Broad Institute Genomics Platform"/>
            <consortium name="The Broad Institute Genome Sequencing Center for Infectious Disease"/>
            <person name="Wu L."/>
            <person name="Ma J."/>
        </authorList>
    </citation>
    <scope>NUCLEOTIDE SEQUENCE [LARGE SCALE GENOMIC DNA]</scope>
    <source>
        <strain evidence="6">CCM 8875</strain>
    </source>
</reference>
<dbReference type="InterPro" id="IPR008995">
    <property type="entry name" value="Mo/tungstate-bd_C_term_dom"/>
</dbReference>
<feature type="domain" description="ABC transporter" evidence="4">
    <location>
        <begin position="22"/>
        <end position="251"/>
    </location>
</feature>
<dbReference type="InterPro" id="IPR013611">
    <property type="entry name" value="Transp-assoc_OB_typ2"/>
</dbReference>
<dbReference type="PANTHER" id="PTHR42781">
    <property type="entry name" value="SPERMIDINE/PUTRESCINE IMPORT ATP-BINDING PROTEIN POTA"/>
    <property type="match status" value="1"/>
</dbReference>
<evidence type="ECO:0000256" key="3">
    <source>
        <dbReference type="ARBA" id="ARBA00022840"/>
    </source>
</evidence>
<evidence type="ECO:0000313" key="5">
    <source>
        <dbReference type="EMBL" id="MFD1482275.1"/>
    </source>
</evidence>
<dbReference type="Pfam" id="PF08402">
    <property type="entry name" value="TOBE_2"/>
    <property type="match status" value="1"/>
</dbReference>
<keyword evidence="2" id="KW-0547">Nucleotide-binding</keyword>
<evidence type="ECO:0000256" key="1">
    <source>
        <dbReference type="ARBA" id="ARBA00022448"/>
    </source>
</evidence>
<keyword evidence="3 5" id="KW-0067">ATP-binding</keyword>
<dbReference type="Pfam" id="PF00005">
    <property type="entry name" value="ABC_tran"/>
    <property type="match status" value="1"/>
</dbReference>
<evidence type="ECO:0000313" key="6">
    <source>
        <dbReference type="Proteomes" id="UP001597302"/>
    </source>
</evidence>
<dbReference type="Proteomes" id="UP001597302">
    <property type="component" value="Unassembled WGS sequence"/>
</dbReference>
<keyword evidence="6" id="KW-1185">Reference proteome</keyword>
<gene>
    <name evidence="5" type="ORF">ACFQ5P_13345</name>
</gene>
<dbReference type="PROSITE" id="PS00211">
    <property type="entry name" value="ABC_TRANSPORTER_1"/>
    <property type="match status" value="1"/>
</dbReference>
<dbReference type="PANTHER" id="PTHR42781:SF4">
    <property type="entry name" value="SPERMIDINE_PUTRESCINE IMPORT ATP-BINDING PROTEIN POTA"/>
    <property type="match status" value="1"/>
</dbReference>
<dbReference type="InterPro" id="IPR017871">
    <property type="entry name" value="ABC_transporter-like_CS"/>
</dbReference>
<dbReference type="InterPro" id="IPR003439">
    <property type="entry name" value="ABC_transporter-like_ATP-bd"/>
</dbReference>
<dbReference type="SUPFAM" id="SSF50331">
    <property type="entry name" value="MOP-like"/>
    <property type="match status" value="1"/>
</dbReference>
<dbReference type="Gene3D" id="3.40.50.300">
    <property type="entry name" value="P-loop containing nucleotide triphosphate hydrolases"/>
    <property type="match status" value="1"/>
</dbReference>
<dbReference type="InterPro" id="IPR027417">
    <property type="entry name" value="P-loop_NTPase"/>
</dbReference>
<name>A0ABW4E1I4_9RHOB</name>
<proteinExistence type="predicted"/>
<dbReference type="SUPFAM" id="SSF52540">
    <property type="entry name" value="P-loop containing nucleoside triphosphate hydrolases"/>
    <property type="match status" value="1"/>
</dbReference>